<dbReference type="KEGG" id="llu:AKJ09_03194"/>
<evidence type="ECO:0000256" key="1">
    <source>
        <dbReference type="SAM" id="SignalP"/>
    </source>
</evidence>
<organism evidence="2 3">
    <name type="scientific">Labilithrix luteola</name>
    <dbReference type="NCBI Taxonomy" id="1391654"/>
    <lineage>
        <taxon>Bacteria</taxon>
        <taxon>Pseudomonadati</taxon>
        <taxon>Myxococcota</taxon>
        <taxon>Polyangia</taxon>
        <taxon>Polyangiales</taxon>
        <taxon>Labilitrichaceae</taxon>
        <taxon>Labilithrix</taxon>
    </lineage>
</organism>
<accession>A0A0K1PSL4</accession>
<dbReference type="AlphaFoldDB" id="A0A0K1PSL4"/>
<reference evidence="2 3" key="1">
    <citation type="submission" date="2015-08" db="EMBL/GenBank/DDBJ databases">
        <authorList>
            <person name="Babu N.S."/>
            <person name="Beckwith C.J."/>
            <person name="Beseler K.G."/>
            <person name="Brison A."/>
            <person name="Carone J.V."/>
            <person name="Caskin T.P."/>
            <person name="Diamond M."/>
            <person name="Durham M.E."/>
            <person name="Foxe J.M."/>
            <person name="Go M."/>
            <person name="Henderson B.A."/>
            <person name="Jones I.B."/>
            <person name="McGettigan J.A."/>
            <person name="Micheletti S.J."/>
            <person name="Nasrallah M.E."/>
            <person name="Ortiz D."/>
            <person name="Piller C.R."/>
            <person name="Privatt S.R."/>
            <person name="Schneider S.L."/>
            <person name="Sharp S."/>
            <person name="Smith T.C."/>
            <person name="Stanton J.D."/>
            <person name="Ullery H.E."/>
            <person name="Wilson R.J."/>
            <person name="Serrano M.G."/>
            <person name="Buck G."/>
            <person name="Lee V."/>
            <person name="Wang Y."/>
            <person name="Carvalho R."/>
            <person name="Voegtly L."/>
            <person name="Shi R."/>
            <person name="Duckworth R."/>
            <person name="Johnson A."/>
            <person name="Loviza R."/>
            <person name="Walstead R."/>
            <person name="Shah Z."/>
            <person name="Kiflezghi M."/>
            <person name="Wade K."/>
            <person name="Ball S.L."/>
            <person name="Bradley K.W."/>
            <person name="Asai D.J."/>
            <person name="Bowman C.A."/>
            <person name="Russell D.A."/>
            <person name="Pope W.H."/>
            <person name="Jacobs-Sera D."/>
            <person name="Hendrix R.W."/>
            <person name="Hatfull G.F."/>
        </authorList>
    </citation>
    <scope>NUCLEOTIDE SEQUENCE [LARGE SCALE GENOMIC DNA]</scope>
    <source>
        <strain evidence="2 3">DSM 27648</strain>
    </source>
</reference>
<name>A0A0K1PSL4_9BACT</name>
<dbReference type="EMBL" id="CP012333">
    <property type="protein sequence ID" value="AKU96530.1"/>
    <property type="molecule type" value="Genomic_DNA"/>
</dbReference>
<dbReference type="InterPro" id="IPR008969">
    <property type="entry name" value="CarboxyPept-like_regulatory"/>
</dbReference>
<evidence type="ECO:0000313" key="3">
    <source>
        <dbReference type="Proteomes" id="UP000064967"/>
    </source>
</evidence>
<dbReference type="OrthoDB" id="5518333at2"/>
<dbReference type="Proteomes" id="UP000064967">
    <property type="component" value="Chromosome"/>
</dbReference>
<dbReference type="RefSeq" id="WP_146647803.1">
    <property type="nucleotide sequence ID" value="NZ_CP012333.1"/>
</dbReference>
<gene>
    <name evidence="2" type="ORF">AKJ09_03194</name>
</gene>
<protein>
    <submittedName>
        <fullName evidence="2">Tryptophan synthase alpha chain</fullName>
    </submittedName>
</protein>
<keyword evidence="1" id="KW-0732">Signal</keyword>
<feature type="signal peptide" evidence="1">
    <location>
        <begin position="1"/>
        <end position="18"/>
    </location>
</feature>
<keyword evidence="3" id="KW-1185">Reference proteome</keyword>
<evidence type="ECO:0000313" key="2">
    <source>
        <dbReference type="EMBL" id="AKU96530.1"/>
    </source>
</evidence>
<proteinExistence type="predicted"/>
<dbReference type="SUPFAM" id="SSF49464">
    <property type="entry name" value="Carboxypeptidase regulatory domain-like"/>
    <property type="match status" value="1"/>
</dbReference>
<feature type="chain" id="PRO_5005466517" evidence="1">
    <location>
        <begin position="19"/>
        <end position="498"/>
    </location>
</feature>
<sequence length="498" mass="51835">MRRLLLGALTTTCFVVIASTSPGCGSDESSSEFPGGNKDPGTNGRECAGLVCPPDGGGKIDCVGFECQQTTCENGGTTSVSGTVFDPAGKVPIYNATVYVPNADLTPFADGANTCDRCDAQVSGKPIAITATDTSGKFKLENVPVGENVPLVIQIGKWRRKVTLPSVARCTDTPLDAGSTRLPRNRTEGDIPRIALTTGGADPLQCLLRKIGLDDSEFGTSGSDARVHLYAGGGFVQNGTKAASSKFDASVNGGAAFGSAETLWSDKAALKNYDVVLMSCEGDENETAPGAKKPDSAKQALYDYASEGGRVFASHYHEVWFRKSPVGAVKAVASWADPEKTPPAVPSDPAKTAVDSTISSGFPKAVAMHDWLKNQSALGANDALPIVDARHNVDAVGTTALDWISLVNKNAGNGTAVQYMSFNTPVGAADDAVCGRVVFSNLHVGAGSEGGASDDPQADFPNGCKTTELSAQQRALEFMLFDLSSCIQKDDAPIVPPR</sequence>